<evidence type="ECO:0000256" key="11">
    <source>
        <dbReference type="ARBA" id="ARBA00047518"/>
    </source>
</evidence>
<gene>
    <name evidence="14" type="ORF">EF806_01645</name>
</gene>
<feature type="domain" description="Polymerase nucleotidyl transferase" evidence="13">
    <location>
        <begin position="17"/>
        <end position="99"/>
    </location>
</feature>
<dbReference type="GO" id="GO:0046872">
    <property type="term" value="F:metal ion binding"/>
    <property type="evidence" value="ECO:0007669"/>
    <property type="project" value="UniProtKB-KW"/>
</dbReference>
<dbReference type="EMBL" id="RXIF01000003">
    <property type="protein sequence ID" value="RZN65248.1"/>
    <property type="molecule type" value="Genomic_DNA"/>
</dbReference>
<keyword evidence="7" id="KW-0067">ATP-binding</keyword>
<evidence type="ECO:0000313" key="15">
    <source>
        <dbReference type="Proteomes" id="UP000317158"/>
    </source>
</evidence>
<dbReference type="Gene3D" id="3.30.460.10">
    <property type="entry name" value="Beta Polymerase, domain 2"/>
    <property type="match status" value="1"/>
</dbReference>
<dbReference type="PANTHER" id="PTHR33571">
    <property type="entry name" value="SSL8005 PROTEIN"/>
    <property type="match status" value="1"/>
</dbReference>
<evidence type="ECO:0000256" key="6">
    <source>
        <dbReference type="ARBA" id="ARBA00022741"/>
    </source>
</evidence>
<evidence type="ECO:0000259" key="13">
    <source>
        <dbReference type="Pfam" id="PF01909"/>
    </source>
</evidence>
<keyword evidence="6" id="KW-0547">Nucleotide-binding</keyword>
<dbReference type="SUPFAM" id="SSF81301">
    <property type="entry name" value="Nucleotidyltransferase"/>
    <property type="match status" value="1"/>
</dbReference>
<organism evidence="14 15">
    <name type="scientific">Methanoliparum thermophilum</name>
    <dbReference type="NCBI Taxonomy" id="2491083"/>
    <lineage>
        <taxon>Archaea</taxon>
        <taxon>Methanobacteriati</taxon>
        <taxon>Methanobacteriota</taxon>
        <taxon>Candidatus Methanoliparia</taxon>
        <taxon>Candidatus Methanoliparales</taxon>
        <taxon>Candidatus Methanoliparaceae</taxon>
        <taxon>Candidatus Methanoliparum</taxon>
    </lineage>
</organism>
<evidence type="ECO:0000256" key="3">
    <source>
        <dbReference type="ARBA" id="ARBA00022679"/>
    </source>
</evidence>
<comment type="catalytic activity">
    <reaction evidence="11">
        <text>O-(5'-adenylyl)-L-tyrosyl-[protein] + ATP = O-[5'-(adenylyl-(5'-&gt;3')-adenylyl)]-L-tyrosyl-[protein] + diphosphate</text>
        <dbReference type="Rhea" id="RHEA:66528"/>
        <dbReference type="Rhea" id="RHEA-COMP:13846"/>
        <dbReference type="Rhea" id="RHEA-COMP:17046"/>
        <dbReference type="ChEBI" id="CHEBI:30616"/>
        <dbReference type="ChEBI" id="CHEBI:33019"/>
        <dbReference type="ChEBI" id="CHEBI:83624"/>
        <dbReference type="ChEBI" id="CHEBI:167160"/>
    </reaction>
</comment>
<evidence type="ECO:0000256" key="12">
    <source>
        <dbReference type="ARBA" id="ARBA00048696"/>
    </source>
</evidence>
<keyword evidence="4" id="KW-0548">Nucleotidyltransferase</keyword>
<dbReference type="PANTHER" id="PTHR33571:SF14">
    <property type="entry name" value="PROTEIN ADENYLYLTRANSFERASE MJ0435-RELATED"/>
    <property type="match status" value="1"/>
</dbReference>
<protein>
    <recommendedName>
        <fullName evidence="9">protein adenylyltransferase</fullName>
        <ecNumber evidence="9">2.7.7.108</ecNumber>
    </recommendedName>
</protein>
<dbReference type="AlphaFoldDB" id="A0A520KTF1"/>
<evidence type="ECO:0000256" key="9">
    <source>
        <dbReference type="ARBA" id="ARBA00034531"/>
    </source>
</evidence>
<proteinExistence type="inferred from homology"/>
<comment type="cofactor">
    <cofactor evidence="1">
        <name>Mg(2+)</name>
        <dbReference type="ChEBI" id="CHEBI:18420"/>
    </cofactor>
</comment>
<evidence type="ECO:0000256" key="8">
    <source>
        <dbReference type="ARBA" id="ARBA00022842"/>
    </source>
</evidence>
<evidence type="ECO:0000256" key="4">
    <source>
        <dbReference type="ARBA" id="ARBA00022695"/>
    </source>
</evidence>
<name>A0A520KTF1_METT2</name>
<reference evidence="14 15" key="1">
    <citation type="journal article" date="2019" name="Nat. Microbiol.">
        <title>Wide diversity of methane and short-chain alkane metabolisms in uncultured archaea.</title>
        <authorList>
            <person name="Borrel G."/>
            <person name="Adam P.S."/>
            <person name="McKay L.J."/>
            <person name="Chen L.X."/>
            <person name="Sierra-Garcia I.N."/>
            <person name="Sieber C.M."/>
            <person name="Letourneur Q."/>
            <person name="Ghozlane A."/>
            <person name="Andersen G.L."/>
            <person name="Li W.J."/>
            <person name="Hallam S.J."/>
            <person name="Muyzer G."/>
            <person name="de Oliveira V.M."/>
            <person name="Inskeep W.P."/>
            <person name="Banfield J.F."/>
            <person name="Gribaldo S."/>
        </authorList>
    </citation>
    <scope>NUCLEOTIDE SEQUENCE [LARGE SCALE GENOMIC DNA]</scope>
    <source>
        <strain evidence="14">NM1a</strain>
    </source>
</reference>
<dbReference type="Proteomes" id="UP000317158">
    <property type="component" value="Unassembled WGS sequence"/>
</dbReference>
<evidence type="ECO:0000256" key="7">
    <source>
        <dbReference type="ARBA" id="ARBA00022840"/>
    </source>
</evidence>
<dbReference type="GO" id="GO:0005524">
    <property type="term" value="F:ATP binding"/>
    <property type="evidence" value="ECO:0007669"/>
    <property type="project" value="UniProtKB-KW"/>
</dbReference>
<keyword evidence="5" id="KW-0479">Metal-binding</keyword>
<comment type="similarity">
    <text evidence="10">Belongs to the MntA antitoxin family.</text>
</comment>
<dbReference type="GO" id="GO:0070733">
    <property type="term" value="F:AMPylase activity"/>
    <property type="evidence" value="ECO:0007669"/>
    <property type="project" value="UniProtKB-EC"/>
</dbReference>
<dbReference type="EC" id="2.7.7.108" evidence="9"/>
<evidence type="ECO:0000256" key="1">
    <source>
        <dbReference type="ARBA" id="ARBA00001946"/>
    </source>
</evidence>
<keyword evidence="8" id="KW-0460">Magnesium</keyword>
<sequence>MKNKRPKNANEIINILRLHIRDLEERFRVKEIGVFGSYVRDEQKRGSDIDILVEFKEGYKTFDNYMELKFYLEEILKSEIDLVLKTAIREELKQSILSEVNYAYRSEQNSRPCEEG</sequence>
<dbReference type="CDD" id="cd05403">
    <property type="entry name" value="NT_KNTase_like"/>
    <property type="match status" value="1"/>
</dbReference>
<dbReference type="InterPro" id="IPR002934">
    <property type="entry name" value="Polymerase_NTP_transf_dom"/>
</dbReference>
<dbReference type="InterPro" id="IPR043519">
    <property type="entry name" value="NT_sf"/>
</dbReference>
<dbReference type="InterPro" id="IPR052038">
    <property type="entry name" value="Type-VII_TA_antitoxin"/>
</dbReference>
<evidence type="ECO:0000256" key="2">
    <source>
        <dbReference type="ARBA" id="ARBA00022649"/>
    </source>
</evidence>
<comment type="caution">
    <text evidence="14">The sequence shown here is derived from an EMBL/GenBank/DDBJ whole genome shotgun (WGS) entry which is preliminary data.</text>
</comment>
<evidence type="ECO:0000313" key="14">
    <source>
        <dbReference type="EMBL" id="RZN65248.1"/>
    </source>
</evidence>
<keyword evidence="3 14" id="KW-0808">Transferase</keyword>
<dbReference type="Pfam" id="PF01909">
    <property type="entry name" value="NTP_transf_2"/>
    <property type="match status" value="1"/>
</dbReference>
<evidence type="ECO:0000256" key="10">
    <source>
        <dbReference type="ARBA" id="ARBA00038276"/>
    </source>
</evidence>
<accession>A0A520KTF1</accession>
<evidence type="ECO:0000256" key="5">
    <source>
        <dbReference type="ARBA" id="ARBA00022723"/>
    </source>
</evidence>
<keyword evidence="2" id="KW-1277">Toxin-antitoxin system</keyword>
<comment type="catalytic activity">
    <reaction evidence="12">
        <text>L-tyrosyl-[protein] + ATP = O-(5'-adenylyl)-L-tyrosyl-[protein] + diphosphate</text>
        <dbReference type="Rhea" id="RHEA:54288"/>
        <dbReference type="Rhea" id="RHEA-COMP:10136"/>
        <dbReference type="Rhea" id="RHEA-COMP:13846"/>
        <dbReference type="ChEBI" id="CHEBI:30616"/>
        <dbReference type="ChEBI" id="CHEBI:33019"/>
        <dbReference type="ChEBI" id="CHEBI:46858"/>
        <dbReference type="ChEBI" id="CHEBI:83624"/>
        <dbReference type="EC" id="2.7.7.108"/>
    </reaction>
</comment>